<dbReference type="SMART" id="SM00267">
    <property type="entry name" value="GGDEF"/>
    <property type="match status" value="1"/>
</dbReference>
<reference evidence="6 7" key="1">
    <citation type="submission" date="2019-03" db="EMBL/GenBank/DDBJ databases">
        <title>Genomic Encyclopedia of Type Strains, Phase IV (KMG-IV): sequencing the most valuable type-strain genomes for metagenomic binning, comparative biology and taxonomic classification.</title>
        <authorList>
            <person name="Goeker M."/>
        </authorList>
    </citation>
    <scope>NUCLEOTIDE SEQUENCE [LARGE SCALE GENOMIC DNA]</scope>
    <source>
        <strain evidence="6 7">DSM 21153</strain>
    </source>
</reference>
<dbReference type="InterPro" id="IPR013656">
    <property type="entry name" value="PAS_4"/>
</dbReference>
<dbReference type="AlphaFoldDB" id="A0A4R1YN72"/>
<dbReference type="CDD" id="cd01948">
    <property type="entry name" value="EAL"/>
    <property type="match status" value="1"/>
</dbReference>
<dbReference type="PROSITE" id="PS50887">
    <property type="entry name" value="GGDEF"/>
    <property type="match status" value="1"/>
</dbReference>
<dbReference type="PANTHER" id="PTHR44757">
    <property type="entry name" value="DIGUANYLATE CYCLASE DGCP"/>
    <property type="match status" value="1"/>
</dbReference>
<dbReference type="PROSITE" id="PS50113">
    <property type="entry name" value="PAC"/>
    <property type="match status" value="1"/>
</dbReference>
<dbReference type="CDD" id="cd01949">
    <property type="entry name" value="GGDEF"/>
    <property type="match status" value="1"/>
</dbReference>
<dbReference type="Proteomes" id="UP000295277">
    <property type="component" value="Unassembled WGS sequence"/>
</dbReference>
<dbReference type="InterPro" id="IPR001633">
    <property type="entry name" value="EAL_dom"/>
</dbReference>
<feature type="domain" description="GGDEF" evidence="5">
    <location>
        <begin position="343"/>
        <end position="475"/>
    </location>
</feature>
<evidence type="ECO:0000259" key="5">
    <source>
        <dbReference type="PROSITE" id="PS50887"/>
    </source>
</evidence>
<dbReference type="InterPro" id="IPR000160">
    <property type="entry name" value="GGDEF_dom"/>
</dbReference>
<dbReference type="Gene3D" id="3.20.20.450">
    <property type="entry name" value="EAL domain"/>
    <property type="match status" value="1"/>
</dbReference>
<comment type="caution">
    <text evidence="6">The sequence shown here is derived from an EMBL/GenBank/DDBJ whole genome shotgun (WGS) entry which is preliminary data.</text>
</comment>
<evidence type="ECO:0000259" key="2">
    <source>
        <dbReference type="PROSITE" id="PS50112"/>
    </source>
</evidence>
<dbReference type="Gene3D" id="3.30.70.270">
    <property type="match status" value="1"/>
</dbReference>
<evidence type="ECO:0000256" key="1">
    <source>
        <dbReference type="SAM" id="MobiDB-lite"/>
    </source>
</evidence>
<dbReference type="SMART" id="SM00052">
    <property type="entry name" value="EAL"/>
    <property type="match status" value="1"/>
</dbReference>
<dbReference type="SUPFAM" id="SSF141868">
    <property type="entry name" value="EAL domain-like"/>
    <property type="match status" value="1"/>
</dbReference>
<evidence type="ECO:0000313" key="6">
    <source>
        <dbReference type="EMBL" id="TCM78997.1"/>
    </source>
</evidence>
<dbReference type="InterPro" id="IPR035919">
    <property type="entry name" value="EAL_sf"/>
</dbReference>
<dbReference type="SUPFAM" id="SSF55073">
    <property type="entry name" value="Nucleotide cyclase"/>
    <property type="match status" value="1"/>
</dbReference>
<dbReference type="Pfam" id="PF00990">
    <property type="entry name" value="GGDEF"/>
    <property type="match status" value="1"/>
</dbReference>
<dbReference type="FunFam" id="3.30.70.270:FF:000001">
    <property type="entry name" value="Diguanylate cyclase domain protein"/>
    <property type="match status" value="1"/>
</dbReference>
<dbReference type="InterPro" id="IPR029787">
    <property type="entry name" value="Nucleotide_cyclase"/>
</dbReference>
<dbReference type="Pfam" id="PF08448">
    <property type="entry name" value="PAS_4"/>
    <property type="match status" value="1"/>
</dbReference>
<evidence type="ECO:0000259" key="3">
    <source>
        <dbReference type="PROSITE" id="PS50113"/>
    </source>
</evidence>
<dbReference type="InterPro" id="IPR052155">
    <property type="entry name" value="Biofilm_reg_signaling"/>
</dbReference>
<dbReference type="GO" id="GO:0003824">
    <property type="term" value="F:catalytic activity"/>
    <property type="evidence" value="ECO:0007669"/>
    <property type="project" value="UniProtKB-ARBA"/>
</dbReference>
<feature type="region of interest" description="Disordered" evidence="1">
    <location>
        <begin position="1"/>
        <end position="24"/>
    </location>
</feature>
<sequence>MSAARGNAKAGAERPDPGTSPGCVLDDADITPHLLDHQTRELANALATAEIESEYYRGLFETAPLPVLVLDRSGVIRRANLTAERVFGVRDPAPLVNRSIYRLIDTDSANGLHQYLSGGARLTTSPRDTLRQHFMIDILPKGNGTAHLTMEAHLAWLPIISSDVGDVQMLLVDRTKAAEREKQQMLSEAFLKEASSLMHAFDREGELTFANAMTEAHTQGIESDIRKVRSRFNGLLGSRAMDIEVLTSGRPCFAPGIHVTPSGERRNVIIGKFPIRDESGSHVAVGGISTDITELVEPKSDLERVFNQVTASAGRDPLTRLLNRTGFMEQINEEIRRAEASGSELFLSFIDIDGFKETNDVMGHEVGDALLCAIARRMEDAIGETGHVARFGGDEFVLLLANRTVNEAEACLECVLDGIRMPYEVAGTQIILTCSVGLSTFPRDGTSAEELLRAADLALYASKAGGRDRITQCSDALRTDSERRLRILSSLRKALSEDSFRLVFQPKVDLHNSRRIVGAEALLRWKDPLLGEVAPLEFVPLAELNGLSNALDLRVLKLFVEQQKSLFSRGVFLPISVNISARSLYAANFVKTVISFLDFNGIPTKYLIMEITETSLLRFSSDIIERLGQLSSAGIRLSIDDFGMGYASLLYLQKMNTSELKIDRSFVANLGIGETQTERIVQAILIMGRGLDIDVVAEGIETETQREWLVNNGCAVGQGFLFKRPQERKSFERLLI</sequence>
<feature type="domain" description="PAS" evidence="2">
    <location>
        <begin position="52"/>
        <end position="116"/>
    </location>
</feature>
<dbReference type="Gene3D" id="3.30.450.20">
    <property type="entry name" value="PAS domain"/>
    <property type="match status" value="2"/>
</dbReference>
<feature type="domain" description="PAC" evidence="3">
    <location>
        <begin position="239"/>
        <end position="304"/>
    </location>
</feature>
<protein>
    <submittedName>
        <fullName evidence="6">Diguanylate cyclase (GGDEF)-like protein</fullName>
    </submittedName>
</protein>
<dbReference type="Pfam" id="PF00563">
    <property type="entry name" value="EAL"/>
    <property type="match status" value="1"/>
</dbReference>
<feature type="domain" description="EAL" evidence="4">
    <location>
        <begin position="484"/>
        <end position="736"/>
    </location>
</feature>
<evidence type="ECO:0000313" key="7">
    <source>
        <dbReference type="Proteomes" id="UP000295277"/>
    </source>
</evidence>
<dbReference type="PANTHER" id="PTHR44757:SF2">
    <property type="entry name" value="BIOFILM ARCHITECTURE MAINTENANCE PROTEIN MBAA"/>
    <property type="match status" value="1"/>
</dbReference>
<accession>A0A4R1YN72</accession>
<dbReference type="EMBL" id="SLVM01000024">
    <property type="protein sequence ID" value="TCM78997.1"/>
    <property type="molecule type" value="Genomic_DNA"/>
</dbReference>
<name>A0A4R1YN72_9RHOB</name>
<dbReference type="InterPro" id="IPR035965">
    <property type="entry name" value="PAS-like_dom_sf"/>
</dbReference>
<dbReference type="NCBIfam" id="TIGR00254">
    <property type="entry name" value="GGDEF"/>
    <property type="match status" value="1"/>
</dbReference>
<dbReference type="SMART" id="SM00091">
    <property type="entry name" value="PAS"/>
    <property type="match status" value="1"/>
</dbReference>
<evidence type="ECO:0000259" key="4">
    <source>
        <dbReference type="PROSITE" id="PS50883"/>
    </source>
</evidence>
<dbReference type="PROSITE" id="PS50883">
    <property type="entry name" value="EAL"/>
    <property type="match status" value="1"/>
</dbReference>
<dbReference type="SUPFAM" id="SSF55785">
    <property type="entry name" value="PYP-like sensor domain (PAS domain)"/>
    <property type="match status" value="1"/>
</dbReference>
<dbReference type="InterPro" id="IPR043128">
    <property type="entry name" value="Rev_trsase/Diguanyl_cyclase"/>
</dbReference>
<organism evidence="6 7">
    <name type="scientific">Rhodovulum steppense</name>
    <dbReference type="NCBI Taxonomy" id="540251"/>
    <lineage>
        <taxon>Bacteria</taxon>
        <taxon>Pseudomonadati</taxon>
        <taxon>Pseudomonadota</taxon>
        <taxon>Alphaproteobacteria</taxon>
        <taxon>Rhodobacterales</taxon>
        <taxon>Paracoccaceae</taxon>
        <taxon>Rhodovulum</taxon>
    </lineage>
</organism>
<dbReference type="PROSITE" id="PS50112">
    <property type="entry name" value="PAS"/>
    <property type="match status" value="1"/>
</dbReference>
<dbReference type="InterPro" id="IPR000700">
    <property type="entry name" value="PAS-assoc_C"/>
</dbReference>
<dbReference type="InterPro" id="IPR000014">
    <property type="entry name" value="PAS"/>
</dbReference>
<gene>
    <name evidence="6" type="ORF">EV216_12444</name>
</gene>
<keyword evidence="7" id="KW-1185">Reference proteome</keyword>
<dbReference type="Pfam" id="PF13188">
    <property type="entry name" value="PAS_8"/>
    <property type="match status" value="1"/>
</dbReference>
<proteinExistence type="predicted"/>